<evidence type="ECO:0000313" key="1">
    <source>
        <dbReference type="EMBL" id="SMH51000.1"/>
    </source>
</evidence>
<dbReference type="STRING" id="1891671.SAMN06295885_3653"/>
<dbReference type="AlphaFoldDB" id="A0A1X7PI13"/>
<dbReference type="OrthoDB" id="153253at2"/>
<reference evidence="2" key="1">
    <citation type="submission" date="2017-04" db="EMBL/GenBank/DDBJ databases">
        <authorList>
            <person name="Varghese N."/>
            <person name="Submissions S."/>
        </authorList>
    </citation>
    <scope>NUCLEOTIDE SEQUENCE [LARGE SCALE GENOMIC DNA]</scope>
    <source>
        <strain evidence="2">VKM Ac-2121</strain>
    </source>
</reference>
<gene>
    <name evidence="1" type="ORF">SAMN06295885_3653</name>
</gene>
<keyword evidence="1" id="KW-0575">Peroxidase</keyword>
<dbReference type="EMBL" id="FXBM01000004">
    <property type="protein sequence ID" value="SMH51000.1"/>
    <property type="molecule type" value="Genomic_DNA"/>
</dbReference>
<dbReference type="PANTHER" id="PTHR35446">
    <property type="entry name" value="SI:CH211-175M2.5"/>
    <property type="match status" value="1"/>
</dbReference>
<dbReference type="SUPFAM" id="SSF69118">
    <property type="entry name" value="AhpD-like"/>
    <property type="match status" value="1"/>
</dbReference>
<organism evidence="1 2">
    <name type="scientific">Rathayibacter oskolensis</name>
    <dbReference type="NCBI Taxonomy" id="1891671"/>
    <lineage>
        <taxon>Bacteria</taxon>
        <taxon>Bacillati</taxon>
        <taxon>Actinomycetota</taxon>
        <taxon>Actinomycetes</taxon>
        <taxon>Micrococcales</taxon>
        <taxon>Microbacteriaceae</taxon>
        <taxon>Rathayibacter</taxon>
    </lineage>
</organism>
<dbReference type="Gene3D" id="1.20.1290.10">
    <property type="entry name" value="AhpD-like"/>
    <property type="match status" value="1"/>
</dbReference>
<dbReference type="InterPro" id="IPR029032">
    <property type="entry name" value="AhpD-like"/>
</dbReference>
<dbReference type="GO" id="GO:0004601">
    <property type="term" value="F:peroxidase activity"/>
    <property type="evidence" value="ECO:0007669"/>
    <property type="project" value="UniProtKB-KW"/>
</dbReference>
<accession>A0A1X7PI13</accession>
<evidence type="ECO:0000313" key="2">
    <source>
        <dbReference type="Proteomes" id="UP000193711"/>
    </source>
</evidence>
<sequence>MSIVVTVPEHEATGALAGLYADDLGDQGSVAAHTKVLGLNPGALVAWNGLSRAITAQMDRRRYELVTLAAARGARSEHCLLAHGRVASRYIEEEQLTRIARDYRDADLTPAEVAMMEFAERVSRDAADMTEADSLRLREAGFSDREIVDIALAAAARNFYSRAVQALAVEVEPPADLSAELRAALVERL</sequence>
<keyword evidence="2" id="KW-1185">Reference proteome</keyword>
<dbReference type="RefSeq" id="WP_085478035.1">
    <property type="nucleotide sequence ID" value="NZ_FXBM01000004.1"/>
</dbReference>
<proteinExistence type="predicted"/>
<dbReference type="PANTHER" id="PTHR35446:SF2">
    <property type="entry name" value="CARBOXYMUCONOLACTONE DECARBOXYLASE-LIKE DOMAIN-CONTAINING PROTEIN"/>
    <property type="match status" value="1"/>
</dbReference>
<keyword evidence="1" id="KW-0560">Oxidoreductase</keyword>
<dbReference type="Proteomes" id="UP000193711">
    <property type="component" value="Unassembled WGS sequence"/>
</dbReference>
<name>A0A1X7PI13_9MICO</name>
<protein>
    <submittedName>
        <fullName evidence="1">Uncharacterized peroxidase-related enzyme</fullName>
    </submittedName>
</protein>